<dbReference type="EMBL" id="VSSQ01123439">
    <property type="protein sequence ID" value="MPN54830.1"/>
    <property type="molecule type" value="Genomic_DNA"/>
</dbReference>
<keyword evidence="1" id="KW-1133">Transmembrane helix</keyword>
<comment type="caution">
    <text evidence="2">The sequence shown here is derived from an EMBL/GenBank/DDBJ whole genome shotgun (WGS) entry which is preliminary data.</text>
</comment>
<feature type="transmembrane region" description="Helical" evidence="1">
    <location>
        <begin position="6"/>
        <end position="25"/>
    </location>
</feature>
<organism evidence="2">
    <name type="scientific">bioreactor metagenome</name>
    <dbReference type="NCBI Taxonomy" id="1076179"/>
    <lineage>
        <taxon>unclassified sequences</taxon>
        <taxon>metagenomes</taxon>
        <taxon>ecological metagenomes</taxon>
    </lineage>
</organism>
<evidence type="ECO:0000313" key="2">
    <source>
        <dbReference type="EMBL" id="MPN54830.1"/>
    </source>
</evidence>
<sequence>MKNPKIALFMIIELIVGTCYQAIIYGEPLDIQELKPHLFGAIDGLVRCL</sequence>
<keyword evidence="1" id="KW-0472">Membrane</keyword>
<keyword evidence="1" id="KW-0812">Transmembrane</keyword>
<protein>
    <submittedName>
        <fullName evidence="2">Uncharacterized protein</fullName>
    </submittedName>
</protein>
<gene>
    <name evidence="2" type="ORF">SDC9_202507</name>
</gene>
<dbReference type="AlphaFoldDB" id="A0A645IVC5"/>
<accession>A0A645IVC5</accession>
<proteinExistence type="predicted"/>
<evidence type="ECO:0000256" key="1">
    <source>
        <dbReference type="SAM" id="Phobius"/>
    </source>
</evidence>
<reference evidence="2" key="1">
    <citation type="submission" date="2019-08" db="EMBL/GenBank/DDBJ databases">
        <authorList>
            <person name="Kucharzyk K."/>
            <person name="Murdoch R.W."/>
            <person name="Higgins S."/>
            <person name="Loffler F."/>
        </authorList>
    </citation>
    <scope>NUCLEOTIDE SEQUENCE</scope>
</reference>
<name>A0A645IVC5_9ZZZZ</name>